<feature type="domain" description="RING-type" evidence="3">
    <location>
        <begin position="12"/>
        <end position="87"/>
    </location>
</feature>
<feature type="compositionally biased region" description="Polar residues" evidence="2">
    <location>
        <begin position="481"/>
        <end position="494"/>
    </location>
</feature>
<dbReference type="GO" id="GO:0061630">
    <property type="term" value="F:ubiquitin protein ligase activity"/>
    <property type="evidence" value="ECO:0007669"/>
    <property type="project" value="TreeGrafter"/>
</dbReference>
<keyword evidence="1" id="KW-0479">Metal-binding</keyword>
<dbReference type="Proteomes" id="UP000193986">
    <property type="component" value="Unassembled WGS sequence"/>
</dbReference>
<dbReference type="OrthoDB" id="3219336at2759"/>
<proteinExistence type="predicted"/>
<dbReference type="STRING" id="71784.A0A1Y2BE98"/>
<dbReference type="InterPro" id="IPR013083">
    <property type="entry name" value="Znf_RING/FYVE/PHD"/>
</dbReference>
<feature type="compositionally biased region" description="Basic and acidic residues" evidence="2">
    <location>
        <begin position="531"/>
        <end position="544"/>
    </location>
</feature>
<feature type="compositionally biased region" description="Basic and acidic residues" evidence="2">
    <location>
        <begin position="495"/>
        <end position="506"/>
    </location>
</feature>
<dbReference type="CDD" id="cd16448">
    <property type="entry name" value="RING-H2"/>
    <property type="match status" value="1"/>
</dbReference>
<dbReference type="GO" id="GO:0090734">
    <property type="term" value="C:site of DNA damage"/>
    <property type="evidence" value="ECO:0007669"/>
    <property type="project" value="TreeGrafter"/>
</dbReference>
<dbReference type="PANTHER" id="PTHR46569:SF1">
    <property type="entry name" value="E3 UBIQUITIN-PROTEIN LIGASE RFWD3-RELATED"/>
    <property type="match status" value="1"/>
</dbReference>
<dbReference type="SUPFAM" id="SSF57850">
    <property type="entry name" value="RING/U-box"/>
    <property type="match status" value="1"/>
</dbReference>
<keyword evidence="5" id="KW-1185">Reference proteome</keyword>
<evidence type="ECO:0000313" key="4">
    <source>
        <dbReference type="EMBL" id="ORY33151.1"/>
    </source>
</evidence>
<keyword evidence="1" id="KW-0862">Zinc</keyword>
<dbReference type="EMBL" id="MCFC01000007">
    <property type="protein sequence ID" value="ORY33151.1"/>
    <property type="molecule type" value="Genomic_DNA"/>
</dbReference>
<comment type="caution">
    <text evidence="4">The sequence shown here is derived from an EMBL/GenBank/DDBJ whole genome shotgun (WGS) entry which is preliminary data.</text>
</comment>
<keyword evidence="1" id="KW-0863">Zinc-finger</keyword>
<evidence type="ECO:0000259" key="3">
    <source>
        <dbReference type="PROSITE" id="PS50089"/>
    </source>
</evidence>
<dbReference type="AlphaFoldDB" id="A0A1Y2BE98"/>
<dbReference type="Pfam" id="PF13639">
    <property type="entry name" value="zf-RING_2"/>
    <property type="match status" value="1"/>
</dbReference>
<dbReference type="InParanoid" id="A0A1Y2BE98"/>
<reference evidence="4 5" key="1">
    <citation type="submission" date="2016-07" db="EMBL/GenBank/DDBJ databases">
        <title>Pervasive Adenine N6-methylation of Active Genes in Fungi.</title>
        <authorList>
            <consortium name="DOE Joint Genome Institute"/>
            <person name="Mondo S.J."/>
            <person name="Dannebaum R.O."/>
            <person name="Kuo R.C."/>
            <person name="Labutti K."/>
            <person name="Haridas S."/>
            <person name="Kuo A."/>
            <person name="Salamov A."/>
            <person name="Ahrendt S.R."/>
            <person name="Lipzen A."/>
            <person name="Sullivan W."/>
            <person name="Andreopoulos W.B."/>
            <person name="Clum A."/>
            <person name="Lindquist E."/>
            <person name="Daum C."/>
            <person name="Ramamoorthy G.K."/>
            <person name="Gryganskyi A."/>
            <person name="Culley D."/>
            <person name="Magnuson J.K."/>
            <person name="James T.Y."/>
            <person name="O'Malley M.A."/>
            <person name="Stajich J.E."/>
            <person name="Spatafora J.W."/>
            <person name="Visel A."/>
            <person name="Grigoriev I.V."/>
        </authorList>
    </citation>
    <scope>NUCLEOTIDE SEQUENCE [LARGE SCALE GENOMIC DNA]</scope>
    <source>
        <strain evidence="4 5">68-887.2</strain>
    </source>
</reference>
<dbReference type="SMART" id="SM00184">
    <property type="entry name" value="RING"/>
    <property type="match status" value="1"/>
</dbReference>
<feature type="compositionally biased region" description="Polar residues" evidence="2">
    <location>
        <begin position="362"/>
        <end position="378"/>
    </location>
</feature>
<dbReference type="GO" id="GO:0008270">
    <property type="term" value="F:zinc ion binding"/>
    <property type="evidence" value="ECO:0007669"/>
    <property type="project" value="UniProtKB-KW"/>
</dbReference>
<feature type="region of interest" description="Disordered" evidence="2">
    <location>
        <begin position="361"/>
        <end position="390"/>
    </location>
</feature>
<dbReference type="GO" id="GO:0031297">
    <property type="term" value="P:replication fork processing"/>
    <property type="evidence" value="ECO:0007669"/>
    <property type="project" value="TreeGrafter"/>
</dbReference>
<dbReference type="PANTHER" id="PTHR46569">
    <property type="entry name" value="E3 UBIQUITIN-PROTEIN LIGASE TRAIP"/>
    <property type="match status" value="1"/>
</dbReference>
<feature type="region of interest" description="Disordered" evidence="2">
    <location>
        <begin position="435"/>
        <end position="603"/>
    </location>
</feature>
<evidence type="ECO:0000313" key="5">
    <source>
        <dbReference type="Proteomes" id="UP000193986"/>
    </source>
</evidence>
<dbReference type="InterPro" id="IPR052639">
    <property type="entry name" value="TRAIP_ubiq-protein_ligase"/>
</dbReference>
<dbReference type="GO" id="GO:0005634">
    <property type="term" value="C:nucleus"/>
    <property type="evidence" value="ECO:0007669"/>
    <property type="project" value="TreeGrafter"/>
</dbReference>
<evidence type="ECO:0000256" key="1">
    <source>
        <dbReference type="PROSITE-ProRule" id="PRU00175"/>
    </source>
</evidence>
<accession>A0A1Y2BE98</accession>
<dbReference type="Gene3D" id="3.30.40.10">
    <property type="entry name" value="Zinc/RING finger domain, C3HC4 (zinc finger)"/>
    <property type="match status" value="1"/>
</dbReference>
<dbReference type="GO" id="GO:0016567">
    <property type="term" value="P:protein ubiquitination"/>
    <property type="evidence" value="ECO:0007669"/>
    <property type="project" value="TreeGrafter"/>
</dbReference>
<sequence>MSRRQRLDEVCCAICMDTLFNLRDDLEEVLPVAAPDCGHVFHEKCLLEWFKTQALQYVTNAREHGLQTDRGTTPSPSEAPAECPSCRAECFADPETGEPTIHRLFINFGGEDNFGASSQVGSSPFRATQRPGVSKINAKDREVLGMARRARGLGEEVKALNAESTQEDVEGMLARAGRLKEDVVSDKAIIGLETYLGGLTTALNSLRFCLENNPVIQHLKAQVDTLRREKRMQEQRAQNILRDVVPLEIQRALAAEQAKTARQIRKIQEESDIIQRELEKARVAKKENRKAMEEREREMEKRIADATSQLKREQEDREALQATLRERTKVMRIYQTKADSRKMLKTQLAELQSENARLKANLEQQKTIGSSRRSYQNSPERRSASEAELYDTNDVSADLSIQEIPAASFAAGTSQHMDDSRDDSLLVDMATSADDSSLIMLPPPHVSRPTQPARPGPSKGTARTFTFDLDDPFVLPKKPKLSTTKSQSKYFSHSNRNENQHDDQKYGDSVLVDASSPEQSGPINPFATSREASDTRKALKKPDDIIIDLATSSPERRPLSPFRGNGNRKMEKTRSMAEILGVADAQGRPKKGAVAGVKVKRRA</sequence>
<organism evidence="4 5">
    <name type="scientific">Naematelia encephala</name>
    <dbReference type="NCBI Taxonomy" id="71784"/>
    <lineage>
        <taxon>Eukaryota</taxon>
        <taxon>Fungi</taxon>
        <taxon>Dikarya</taxon>
        <taxon>Basidiomycota</taxon>
        <taxon>Agaricomycotina</taxon>
        <taxon>Tremellomycetes</taxon>
        <taxon>Tremellales</taxon>
        <taxon>Naemateliaceae</taxon>
        <taxon>Naematelia</taxon>
    </lineage>
</organism>
<dbReference type="PROSITE" id="PS50089">
    <property type="entry name" value="ZF_RING_2"/>
    <property type="match status" value="1"/>
</dbReference>
<gene>
    <name evidence="4" type="ORF">BCR39DRAFT_521480</name>
</gene>
<dbReference type="InterPro" id="IPR001841">
    <property type="entry name" value="Znf_RING"/>
</dbReference>
<protein>
    <recommendedName>
        <fullName evidence="3">RING-type domain-containing protein</fullName>
    </recommendedName>
</protein>
<evidence type="ECO:0000256" key="2">
    <source>
        <dbReference type="SAM" id="MobiDB-lite"/>
    </source>
</evidence>
<name>A0A1Y2BE98_9TREE</name>